<evidence type="ECO:0000256" key="6">
    <source>
        <dbReference type="SAM" id="MobiDB-lite"/>
    </source>
</evidence>
<name>A0ABQ6B8L1_9BRAD</name>
<dbReference type="InterPro" id="IPR025827">
    <property type="entry name" value="Zn_ribbon_recom_dom"/>
</dbReference>
<accession>A0ABQ6B8L1</accession>
<protein>
    <recommendedName>
        <fullName evidence="11">Recombinase family protein</fullName>
    </recommendedName>
</protein>
<dbReference type="InterPro" id="IPR036162">
    <property type="entry name" value="Resolvase-like_N_sf"/>
</dbReference>
<dbReference type="Proteomes" id="UP001156905">
    <property type="component" value="Unassembled WGS sequence"/>
</dbReference>
<evidence type="ECO:0000259" key="8">
    <source>
        <dbReference type="PROSITE" id="PS51737"/>
    </source>
</evidence>
<dbReference type="InterPro" id="IPR006118">
    <property type="entry name" value="Recombinase_CS"/>
</dbReference>
<dbReference type="Gene3D" id="3.90.1750.20">
    <property type="entry name" value="Putative Large Serine Recombinase, Chain B, Domain 2"/>
    <property type="match status" value="1"/>
</dbReference>
<dbReference type="PANTHER" id="PTHR30461:SF23">
    <property type="entry name" value="DNA RECOMBINASE-RELATED"/>
    <property type="match status" value="1"/>
</dbReference>
<feature type="active site" description="O-(5'-phospho-DNA)-serine intermediate" evidence="4">
    <location>
        <position position="23"/>
    </location>
</feature>
<keyword evidence="3" id="KW-0233">DNA recombination</keyword>
<dbReference type="Pfam" id="PF13408">
    <property type="entry name" value="Zn_ribbon_recom"/>
    <property type="match status" value="1"/>
</dbReference>
<evidence type="ECO:0000256" key="4">
    <source>
        <dbReference type="PROSITE-ProRule" id="PRU10137"/>
    </source>
</evidence>
<evidence type="ECO:0008006" key="11">
    <source>
        <dbReference type="Google" id="ProtNLM"/>
    </source>
</evidence>
<dbReference type="PROSITE" id="PS51736">
    <property type="entry name" value="RECOMBINASES_3"/>
    <property type="match status" value="1"/>
</dbReference>
<dbReference type="InterPro" id="IPR006119">
    <property type="entry name" value="Resolv_N"/>
</dbReference>
<proteinExistence type="predicted"/>
<feature type="coiled-coil region" evidence="5">
    <location>
        <begin position="360"/>
        <end position="387"/>
    </location>
</feature>
<dbReference type="PROSITE" id="PS00397">
    <property type="entry name" value="RECOMBINASES_1"/>
    <property type="match status" value="1"/>
</dbReference>
<keyword evidence="1" id="KW-0229">DNA integration</keyword>
<dbReference type="InterPro" id="IPR050639">
    <property type="entry name" value="SSR_resolvase"/>
</dbReference>
<evidence type="ECO:0000256" key="1">
    <source>
        <dbReference type="ARBA" id="ARBA00022908"/>
    </source>
</evidence>
<dbReference type="EMBL" id="BSOW01000028">
    <property type="protein sequence ID" value="GLR89749.1"/>
    <property type="molecule type" value="Genomic_DNA"/>
</dbReference>
<comment type="caution">
    <text evidence="9">The sequence shown here is derived from an EMBL/GenBank/DDBJ whole genome shotgun (WGS) entry which is preliminary data.</text>
</comment>
<evidence type="ECO:0000259" key="7">
    <source>
        <dbReference type="PROSITE" id="PS51736"/>
    </source>
</evidence>
<dbReference type="PROSITE" id="PS51737">
    <property type="entry name" value="RECOMBINASE_DNA_BIND"/>
    <property type="match status" value="1"/>
</dbReference>
<organism evidence="9 10">
    <name type="scientific">Bradyrhizobium iriomotense</name>
    <dbReference type="NCBI Taxonomy" id="441950"/>
    <lineage>
        <taxon>Bacteria</taxon>
        <taxon>Pseudomonadati</taxon>
        <taxon>Pseudomonadota</taxon>
        <taxon>Alphaproteobacteria</taxon>
        <taxon>Hyphomicrobiales</taxon>
        <taxon>Nitrobacteraceae</taxon>
        <taxon>Bradyrhizobium</taxon>
    </lineage>
</organism>
<evidence type="ECO:0000256" key="3">
    <source>
        <dbReference type="ARBA" id="ARBA00023172"/>
    </source>
</evidence>
<dbReference type="CDD" id="cd00338">
    <property type="entry name" value="Ser_Recombinase"/>
    <property type="match status" value="1"/>
</dbReference>
<sequence length="542" mass="62001">MKKNHRTSAIPTAKKAVVYARVSTKEQEKEGFSIDAQKKLLAGYAQANDLVVAREFVDVETAKVSGRTHFGEMIEYLKKHPGIRTILVEKTDRLYRNLKDWVTLDEFELEMHLVKEGVVLSRDSRSSEKFMHGIKVLMAKNYIDNLSEEARKGMQEKAEQGLWPSSAPLGYNNVLGPDGKKVIEIDPVLGPVIANMFAWYSTGTLSLRDISEKARAAGLVSRFKRGPVSISNLHTILSNPIYTGEIRWKGNRYVGRHQPLITHELFDRVQTMLERRNASKLRKGPRDFAFSGLMKCGHCGCALVGEIQKGKYIYYHCTGYKGKCNEPYVREEVIEARFSALLSRLCFSDDIQKWITEGLHQSHEDESKEHREAVKRLQTEYDRLSQRLSTMYIDKLDGRIDAVMYDRMASEWRKEQERCLREIGRHQTAEQSYMDEGVTLLTIAKDSQRLFEKRAAADKRRLLNFVLSNSTWRDGELTATFRQPFNIIAEMSNEPPDDDGGGGPNLAPRSNWWARQDSNLQPDRYERSALTIELQAPATGDR</sequence>
<dbReference type="SUPFAM" id="SSF53041">
    <property type="entry name" value="Resolvase-like"/>
    <property type="match status" value="1"/>
</dbReference>
<evidence type="ECO:0000256" key="2">
    <source>
        <dbReference type="ARBA" id="ARBA00023125"/>
    </source>
</evidence>
<evidence type="ECO:0000256" key="5">
    <source>
        <dbReference type="SAM" id="Coils"/>
    </source>
</evidence>
<dbReference type="Pfam" id="PF00239">
    <property type="entry name" value="Resolvase"/>
    <property type="match status" value="1"/>
</dbReference>
<keyword evidence="5" id="KW-0175">Coiled coil</keyword>
<feature type="domain" description="Resolvase/invertase-type recombinase catalytic" evidence="7">
    <location>
        <begin position="15"/>
        <end position="161"/>
    </location>
</feature>
<dbReference type="InterPro" id="IPR011109">
    <property type="entry name" value="DNA_bind_recombinase_dom"/>
</dbReference>
<feature type="domain" description="Recombinase" evidence="8">
    <location>
        <begin position="168"/>
        <end position="279"/>
    </location>
</feature>
<reference evidence="10" key="1">
    <citation type="journal article" date="2019" name="Int. J. Syst. Evol. Microbiol.">
        <title>The Global Catalogue of Microorganisms (GCM) 10K type strain sequencing project: providing services to taxonomists for standard genome sequencing and annotation.</title>
        <authorList>
            <consortium name="The Broad Institute Genomics Platform"/>
            <consortium name="The Broad Institute Genome Sequencing Center for Infectious Disease"/>
            <person name="Wu L."/>
            <person name="Ma J."/>
        </authorList>
    </citation>
    <scope>NUCLEOTIDE SEQUENCE [LARGE SCALE GENOMIC DNA]</scope>
    <source>
        <strain evidence="10">NBRC 102520</strain>
    </source>
</reference>
<evidence type="ECO:0000313" key="9">
    <source>
        <dbReference type="EMBL" id="GLR89749.1"/>
    </source>
</evidence>
<dbReference type="Pfam" id="PF07508">
    <property type="entry name" value="Recombinase"/>
    <property type="match status" value="1"/>
</dbReference>
<evidence type="ECO:0000313" key="10">
    <source>
        <dbReference type="Proteomes" id="UP001156905"/>
    </source>
</evidence>
<feature type="region of interest" description="Disordered" evidence="6">
    <location>
        <begin position="491"/>
        <end position="542"/>
    </location>
</feature>
<dbReference type="SMART" id="SM00857">
    <property type="entry name" value="Resolvase"/>
    <property type="match status" value="1"/>
</dbReference>
<dbReference type="PANTHER" id="PTHR30461">
    <property type="entry name" value="DNA-INVERTASE FROM LAMBDOID PROPHAGE"/>
    <property type="match status" value="1"/>
</dbReference>
<gene>
    <name evidence="9" type="ORF">GCM10007857_64630</name>
</gene>
<dbReference type="InterPro" id="IPR038109">
    <property type="entry name" value="DNA_bind_recomb_sf"/>
</dbReference>
<keyword evidence="10" id="KW-1185">Reference proteome</keyword>
<keyword evidence="2" id="KW-0238">DNA-binding</keyword>
<dbReference type="Gene3D" id="3.40.50.1390">
    <property type="entry name" value="Resolvase, N-terminal catalytic domain"/>
    <property type="match status" value="1"/>
</dbReference>